<reference evidence="5" key="1">
    <citation type="submission" date="2020-10" db="EMBL/GenBank/DDBJ databases">
        <authorList>
            <person name="Gilroy R."/>
        </authorList>
    </citation>
    <scope>NUCLEOTIDE SEQUENCE</scope>
    <source>
        <strain evidence="5">ChiSxjej2B14-8506</strain>
    </source>
</reference>
<dbReference type="Proteomes" id="UP000824123">
    <property type="component" value="Unassembled WGS sequence"/>
</dbReference>
<comment type="caution">
    <text evidence="5">The sequence shown here is derived from an EMBL/GenBank/DDBJ whole genome shotgun (WGS) entry which is preliminary data.</text>
</comment>
<dbReference type="PRINTS" id="PR00502">
    <property type="entry name" value="NUDIXFAMILY"/>
</dbReference>
<dbReference type="EMBL" id="DVNK01000020">
    <property type="protein sequence ID" value="HIU46093.1"/>
    <property type="molecule type" value="Genomic_DNA"/>
</dbReference>
<comment type="similarity">
    <text evidence="3">Belongs to the Nudix hydrolase family.</text>
</comment>
<dbReference type="InterPro" id="IPR000086">
    <property type="entry name" value="NUDIX_hydrolase_dom"/>
</dbReference>
<keyword evidence="2 3" id="KW-0378">Hydrolase</keyword>
<dbReference type="Pfam" id="PF00293">
    <property type="entry name" value="NUDIX"/>
    <property type="match status" value="1"/>
</dbReference>
<dbReference type="CDD" id="cd04665">
    <property type="entry name" value="NUDIX_RppH"/>
    <property type="match status" value="1"/>
</dbReference>
<evidence type="ECO:0000313" key="6">
    <source>
        <dbReference type="Proteomes" id="UP000824123"/>
    </source>
</evidence>
<dbReference type="PROSITE" id="PS51462">
    <property type="entry name" value="NUDIX"/>
    <property type="match status" value="1"/>
</dbReference>
<evidence type="ECO:0000259" key="4">
    <source>
        <dbReference type="PROSITE" id="PS51462"/>
    </source>
</evidence>
<comment type="cofactor">
    <cofactor evidence="1">
        <name>Mg(2+)</name>
        <dbReference type="ChEBI" id="CHEBI:18420"/>
    </cofactor>
</comment>
<evidence type="ECO:0000256" key="2">
    <source>
        <dbReference type="ARBA" id="ARBA00022801"/>
    </source>
</evidence>
<dbReference type="SUPFAM" id="SSF55811">
    <property type="entry name" value="Nudix"/>
    <property type="match status" value="1"/>
</dbReference>
<dbReference type="PROSITE" id="PS00893">
    <property type="entry name" value="NUDIX_BOX"/>
    <property type="match status" value="1"/>
</dbReference>
<reference evidence="5" key="2">
    <citation type="journal article" date="2021" name="PeerJ">
        <title>Extensive microbial diversity within the chicken gut microbiome revealed by metagenomics and culture.</title>
        <authorList>
            <person name="Gilroy R."/>
            <person name="Ravi A."/>
            <person name="Getino M."/>
            <person name="Pursley I."/>
            <person name="Horton D.L."/>
            <person name="Alikhan N.F."/>
            <person name="Baker D."/>
            <person name="Gharbi K."/>
            <person name="Hall N."/>
            <person name="Watson M."/>
            <person name="Adriaenssens E.M."/>
            <person name="Foster-Nyarko E."/>
            <person name="Jarju S."/>
            <person name="Secka A."/>
            <person name="Antonio M."/>
            <person name="Oren A."/>
            <person name="Chaudhuri R.R."/>
            <person name="La Ragione R."/>
            <person name="Hildebrand F."/>
            <person name="Pallen M.J."/>
        </authorList>
    </citation>
    <scope>NUCLEOTIDE SEQUENCE</scope>
    <source>
        <strain evidence="5">ChiSxjej2B14-8506</strain>
    </source>
</reference>
<sequence>MKCEIYELGHFESCEFVVVLSRQDGALLLSRRRDRTTWETQGGHVEPGETTLEAARRELYEESGALEYELTPLFDYSFGSGRGRVYAADVKRLGPLPPSEMAEVRRFDSLPAELTYPQITPVLFSRAGIC</sequence>
<dbReference type="InterPro" id="IPR014078">
    <property type="entry name" value="Nudix_YtkD"/>
</dbReference>
<dbReference type="PANTHER" id="PTHR43046">
    <property type="entry name" value="GDP-MANNOSE MANNOSYL HYDROLASE"/>
    <property type="match status" value="1"/>
</dbReference>
<protein>
    <submittedName>
        <fullName evidence="5">NUDIX domain-containing protein</fullName>
    </submittedName>
</protein>
<organism evidence="5 6">
    <name type="scientific">Candidatus Fimadaptatus faecigallinarum</name>
    <dbReference type="NCBI Taxonomy" id="2840814"/>
    <lineage>
        <taxon>Bacteria</taxon>
        <taxon>Bacillati</taxon>
        <taxon>Bacillota</taxon>
        <taxon>Clostridia</taxon>
        <taxon>Eubacteriales</taxon>
        <taxon>Candidatus Fimadaptatus</taxon>
    </lineage>
</organism>
<proteinExistence type="inferred from homology"/>
<feature type="domain" description="Nudix hydrolase" evidence="4">
    <location>
        <begin position="10"/>
        <end position="130"/>
    </location>
</feature>
<accession>A0A9D1LQD0</accession>
<dbReference type="GO" id="GO:0016787">
    <property type="term" value="F:hydrolase activity"/>
    <property type="evidence" value="ECO:0007669"/>
    <property type="project" value="UniProtKB-KW"/>
</dbReference>
<name>A0A9D1LQD0_9FIRM</name>
<dbReference type="PANTHER" id="PTHR43046:SF14">
    <property type="entry name" value="MUTT_NUDIX FAMILY PROTEIN"/>
    <property type="match status" value="1"/>
</dbReference>
<evidence type="ECO:0000256" key="3">
    <source>
        <dbReference type="RuleBase" id="RU003476"/>
    </source>
</evidence>
<gene>
    <name evidence="5" type="ORF">IAC59_02415</name>
</gene>
<dbReference type="AlphaFoldDB" id="A0A9D1LQD0"/>
<dbReference type="Gene3D" id="3.90.79.10">
    <property type="entry name" value="Nucleoside Triphosphate Pyrophosphohydrolase"/>
    <property type="match status" value="1"/>
</dbReference>
<dbReference type="InterPro" id="IPR015797">
    <property type="entry name" value="NUDIX_hydrolase-like_dom_sf"/>
</dbReference>
<evidence type="ECO:0000256" key="1">
    <source>
        <dbReference type="ARBA" id="ARBA00001946"/>
    </source>
</evidence>
<evidence type="ECO:0000313" key="5">
    <source>
        <dbReference type="EMBL" id="HIU46093.1"/>
    </source>
</evidence>
<dbReference type="InterPro" id="IPR020476">
    <property type="entry name" value="Nudix_hydrolase"/>
</dbReference>
<dbReference type="InterPro" id="IPR020084">
    <property type="entry name" value="NUDIX_hydrolase_CS"/>
</dbReference>